<dbReference type="Proteomes" id="UP000308197">
    <property type="component" value="Unassembled WGS sequence"/>
</dbReference>
<feature type="region of interest" description="Disordered" evidence="1">
    <location>
        <begin position="455"/>
        <end position="519"/>
    </location>
</feature>
<name>A0A5C3NP04_9APHY</name>
<feature type="compositionally biased region" description="Low complexity" evidence="1">
    <location>
        <begin position="478"/>
        <end position="489"/>
    </location>
</feature>
<dbReference type="EMBL" id="ML212232">
    <property type="protein sequence ID" value="TFK78975.1"/>
    <property type="molecule type" value="Genomic_DNA"/>
</dbReference>
<dbReference type="STRING" id="1314778.A0A5C3NP04"/>
<feature type="region of interest" description="Disordered" evidence="1">
    <location>
        <begin position="361"/>
        <end position="386"/>
    </location>
</feature>
<organism evidence="2 3">
    <name type="scientific">Polyporus arcularius HHB13444</name>
    <dbReference type="NCBI Taxonomy" id="1314778"/>
    <lineage>
        <taxon>Eukaryota</taxon>
        <taxon>Fungi</taxon>
        <taxon>Dikarya</taxon>
        <taxon>Basidiomycota</taxon>
        <taxon>Agaricomycotina</taxon>
        <taxon>Agaricomycetes</taxon>
        <taxon>Polyporales</taxon>
        <taxon>Polyporaceae</taxon>
        <taxon>Polyporus</taxon>
    </lineage>
</organism>
<dbReference type="Gene3D" id="3.60.130.30">
    <property type="match status" value="1"/>
</dbReference>
<dbReference type="AlphaFoldDB" id="A0A5C3NP04"/>
<gene>
    <name evidence="2" type="ORF">K466DRAFT_570519</name>
</gene>
<evidence type="ECO:0000256" key="1">
    <source>
        <dbReference type="SAM" id="MobiDB-lite"/>
    </source>
</evidence>
<protein>
    <submittedName>
        <fullName evidence="2">Uncharacterized protein</fullName>
    </submittedName>
</protein>
<feature type="compositionally biased region" description="Basic residues" evidence="1">
    <location>
        <begin position="504"/>
        <end position="513"/>
    </location>
</feature>
<reference evidence="2 3" key="1">
    <citation type="journal article" date="2019" name="Nat. Ecol. Evol.">
        <title>Megaphylogeny resolves global patterns of mushroom evolution.</title>
        <authorList>
            <person name="Varga T."/>
            <person name="Krizsan K."/>
            <person name="Foldi C."/>
            <person name="Dima B."/>
            <person name="Sanchez-Garcia M."/>
            <person name="Sanchez-Ramirez S."/>
            <person name="Szollosi G.J."/>
            <person name="Szarkandi J.G."/>
            <person name="Papp V."/>
            <person name="Albert L."/>
            <person name="Andreopoulos W."/>
            <person name="Angelini C."/>
            <person name="Antonin V."/>
            <person name="Barry K.W."/>
            <person name="Bougher N.L."/>
            <person name="Buchanan P."/>
            <person name="Buyck B."/>
            <person name="Bense V."/>
            <person name="Catcheside P."/>
            <person name="Chovatia M."/>
            <person name="Cooper J."/>
            <person name="Damon W."/>
            <person name="Desjardin D."/>
            <person name="Finy P."/>
            <person name="Geml J."/>
            <person name="Haridas S."/>
            <person name="Hughes K."/>
            <person name="Justo A."/>
            <person name="Karasinski D."/>
            <person name="Kautmanova I."/>
            <person name="Kiss B."/>
            <person name="Kocsube S."/>
            <person name="Kotiranta H."/>
            <person name="LaButti K.M."/>
            <person name="Lechner B.E."/>
            <person name="Liimatainen K."/>
            <person name="Lipzen A."/>
            <person name="Lukacs Z."/>
            <person name="Mihaltcheva S."/>
            <person name="Morgado L.N."/>
            <person name="Niskanen T."/>
            <person name="Noordeloos M.E."/>
            <person name="Ohm R.A."/>
            <person name="Ortiz-Santana B."/>
            <person name="Ovrebo C."/>
            <person name="Racz N."/>
            <person name="Riley R."/>
            <person name="Savchenko A."/>
            <person name="Shiryaev A."/>
            <person name="Soop K."/>
            <person name="Spirin V."/>
            <person name="Szebenyi C."/>
            <person name="Tomsovsky M."/>
            <person name="Tulloss R.E."/>
            <person name="Uehling J."/>
            <person name="Grigoriev I.V."/>
            <person name="Vagvolgyi C."/>
            <person name="Papp T."/>
            <person name="Martin F.M."/>
            <person name="Miettinen O."/>
            <person name="Hibbett D.S."/>
            <person name="Nagy L.G."/>
        </authorList>
    </citation>
    <scope>NUCLEOTIDE SEQUENCE [LARGE SCALE GENOMIC DNA]</scope>
    <source>
        <strain evidence="2 3">HHB13444</strain>
    </source>
</reference>
<keyword evidence="3" id="KW-1185">Reference proteome</keyword>
<accession>A0A5C3NP04</accession>
<proteinExistence type="predicted"/>
<dbReference type="InParanoid" id="A0A5C3NP04"/>
<evidence type="ECO:0000313" key="3">
    <source>
        <dbReference type="Proteomes" id="UP000308197"/>
    </source>
</evidence>
<sequence>MREEDMFDADAASLAVPALPARRRSLSTGSVLAPRPTATHRRTPITVEESDDLLNITVLRGEDSPLADTINRELERENTTRSRRSTLRRMRALLHRATWTGKPWRTIRRPSEMKQHGKQLRELREQLKANKAHSKVFVEEQATKITCTLNNSIHFLTTIEHSKLEFTLTIKVWRAPSISPTSPSARAKSRSSRTDVRSFLFHTPKKPKTIARVGFPAPPPPPPPAPPFKQPENLAGYMKPDGSLTRAFITFKDIAAHCDTRLLETSFPLILIGQKLEFGSTKACAHHDCNVVYILQKHSFLNTYSLLPSSSQPEHLSKWYASPRRGSHGRGGNLSVDHINASAKYSDNERRDKNTNERLQLTRSARESPFASSHHGDLPPRTTMRNPLKRVASFLAERNAKGRGLVQKFFNSSKTTKFETAQKTDVDVNALVDLHQAEVEDTDLDDPLITAVNYVDEDQHEEHLPPPSKRHARRETDQAVAADRAAAADNQGYKTHGDMYSEKKTKKSRRRDRRKTDNVAKIQTEARHAAQKVISAADMTNPHATKTGWSGQDYKRRPDAEKIQQQWLDRTIVHIMINDYGFERVAYDNSPTMFVDRNGVVFAFRSDIPDWMTAPRADGRTWLDDFADECRLYMEKCGPRKLDDIIANSRGDHWFMVVGVDRQNKKLPDLTAFHKAHMQETEELLRQPCTMRLINYAKNIMDTRFPALAQRVYDCEAALRARGEGLEAHATPQFGTFYNYCINGPREGIVDGVSTGPHVDGKNLALMFCAVFVWGKFDHTEKAWLVLWEAKLIIELPAGVLMYYPSSLFTHFNVDMSDLHVVTTPDGARPTPANSSPLKGVPGRGSVVFFNQATMFQLAENGCSVKDARARGLSANCDNSEHLYRLPTYNV</sequence>
<evidence type="ECO:0000313" key="2">
    <source>
        <dbReference type="EMBL" id="TFK78975.1"/>
    </source>
</evidence>